<keyword evidence="18" id="KW-1185">Reference proteome</keyword>
<dbReference type="RefSeq" id="WP_125671695.1">
    <property type="nucleotide sequence ID" value="NZ_RCOS01000106.1"/>
</dbReference>
<evidence type="ECO:0000256" key="5">
    <source>
        <dbReference type="ARBA" id="ARBA00023002"/>
    </source>
</evidence>
<dbReference type="InterPro" id="IPR015896">
    <property type="entry name" value="4pyrrol_synth_GluRdtase_dimer"/>
</dbReference>
<accession>A0A3R9PE49</accession>
<dbReference type="SUPFAM" id="SSF51735">
    <property type="entry name" value="NAD(P)-binding Rossmann-fold domains"/>
    <property type="match status" value="1"/>
</dbReference>
<evidence type="ECO:0000259" key="15">
    <source>
        <dbReference type="Pfam" id="PF01488"/>
    </source>
</evidence>
<organism evidence="17 18">
    <name type="scientific">Candidatus Methanodesulfokora washburnensis</name>
    <dbReference type="NCBI Taxonomy" id="2478471"/>
    <lineage>
        <taxon>Archaea</taxon>
        <taxon>Thermoproteota</taxon>
        <taxon>Candidatus Korarchaeia</taxon>
        <taxon>Candidatus Korarchaeia incertae sedis</taxon>
        <taxon>Candidatus Methanodesulfokora</taxon>
    </lineage>
</organism>
<feature type="binding site" evidence="8 10">
    <location>
        <position position="115"/>
    </location>
    <ligand>
        <name>substrate</name>
    </ligand>
</feature>
<dbReference type="EMBL" id="RCOS01000106">
    <property type="protein sequence ID" value="RSN73919.1"/>
    <property type="molecule type" value="Genomic_DNA"/>
</dbReference>
<dbReference type="GO" id="GO:0008883">
    <property type="term" value="F:glutamyl-tRNA reductase activity"/>
    <property type="evidence" value="ECO:0007669"/>
    <property type="project" value="UniProtKB-UniRule"/>
</dbReference>
<evidence type="ECO:0000259" key="16">
    <source>
        <dbReference type="Pfam" id="PF05201"/>
    </source>
</evidence>
<dbReference type="Pfam" id="PF00745">
    <property type="entry name" value="GlutR_dimer"/>
    <property type="match status" value="1"/>
</dbReference>
<comment type="miscellaneous">
    <text evidence="8">During catalysis, the active site Cys acts as a nucleophile attacking the alpha-carbonyl group of tRNA-bound glutamate with the formation of a thioester intermediate between enzyme and glutamate, and the concomitant release of tRNA(Glu). The thioester intermediate is finally reduced by direct hydride transfer from NADPH, to form the product GSA.</text>
</comment>
<dbReference type="SUPFAM" id="SSF69075">
    <property type="entry name" value="Glutamyl tRNA-reductase dimerization domain"/>
    <property type="match status" value="1"/>
</dbReference>
<dbReference type="UniPathway" id="UPA00251">
    <property type="reaction ID" value="UER00316"/>
</dbReference>
<dbReference type="InterPro" id="IPR015895">
    <property type="entry name" value="4pyrrol_synth_GluRdtase_N"/>
</dbReference>
<dbReference type="SUPFAM" id="SSF69742">
    <property type="entry name" value="Glutamyl tRNA-reductase catalytic, N-terminal domain"/>
    <property type="match status" value="1"/>
</dbReference>
<dbReference type="GO" id="GO:0050661">
    <property type="term" value="F:NADP binding"/>
    <property type="evidence" value="ECO:0007669"/>
    <property type="project" value="InterPro"/>
</dbReference>
<evidence type="ECO:0000256" key="4">
    <source>
        <dbReference type="ARBA" id="ARBA00022857"/>
    </source>
</evidence>
<evidence type="ECO:0000256" key="6">
    <source>
        <dbReference type="ARBA" id="ARBA00023244"/>
    </source>
</evidence>
<keyword evidence="4 8" id="KW-0521">NADP</keyword>
<dbReference type="InterPro" id="IPR000343">
    <property type="entry name" value="4pyrrol_synth_GluRdtase"/>
</dbReference>
<dbReference type="InterPro" id="IPR036453">
    <property type="entry name" value="GluRdtase_dimer_dom_sf"/>
</dbReference>
<dbReference type="FunFam" id="3.30.460.30:FF:000001">
    <property type="entry name" value="Glutamyl-tRNA reductase"/>
    <property type="match status" value="1"/>
</dbReference>
<comment type="catalytic activity">
    <reaction evidence="7 8 13">
        <text>(S)-4-amino-5-oxopentanoate + tRNA(Glu) + NADP(+) = L-glutamyl-tRNA(Glu) + NADPH + H(+)</text>
        <dbReference type="Rhea" id="RHEA:12344"/>
        <dbReference type="Rhea" id="RHEA-COMP:9663"/>
        <dbReference type="Rhea" id="RHEA-COMP:9680"/>
        <dbReference type="ChEBI" id="CHEBI:15378"/>
        <dbReference type="ChEBI" id="CHEBI:57501"/>
        <dbReference type="ChEBI" id="CHEBI:57783"/>
        <dbReference type="ChEBI" id="CHEBI:58349"/>
        <dbReference type="ChEBI" id="CHEBI:78442"/>
        <dbReference type="ChEBI" id="CHEBI:78520"/>
        <dbReference type="EC" id="1.2.1.70"/>
    </reaction>
</comment>
<dbReference type="Proteomes" id="UP000277582">
    <property type="component" value="Unassembled WGS sequence"/>
</dbReference>
<feature type="binding site" evidence="8 10">
    <location>
        <begin position="109"/>
        <end position="111"/>
    </location>
    <ligand>
        <name>substrate</name>
    </ligand>
</feature>
<keyword evidence="5 8" id="KW-0560">Oxidoreductase</keyword>
<dbReference type="Gene3D" id="3.40.50.720">
    <property type="entry name" value="NAD(P)-binding Rossmann-like Domain"/>
    <property type="match status" value="1"/>
</dbReference>
<dbReference type="PIRSF" id="PIRSF000445">
    <property type="entry name" value="4pyrrol_synth_GluRdtase"/>
    <property type="match status" value="1"/>
</dbReference>
<dbReference type="PANTHER" id="PTHR43013:SF1">
    <property type="entry name" value="GLUTAMYL-TRNA REDUCTASE"/>
    <property type="match status" value="1"/>
</dbReference>
<evidence type="ECO:0000313" key="18">
    <source>
        <dbReference type="Proteomes" id="UP000277582"/>
    </source>
</evidence>
<dbReference type="InterPro" id="IPR036343">
    <property type="entry name" value="GluRdtase_N_sf"/>
</dbReference>
<evidence type="ECO:0000256" key="10">
    <source>
        <dbReference type="PIRSR" id="PIRSR000445-2"/>
    </source>
</evidence>
<dbReference type="InterPro" id="IPR036291">
    <property type="entry name" value="NAD(P)-bd_dom_sf"/>
</dbReference>
<dbReference type="PANTHER" id="PTHR43013">
    <property type="entry name" value="GLUTAMYL-TRNA REDUCTASE"/>
    <property type="match status" value="1"/>
</dbReference>
<dbReference type="OrthoDB" id="4562at2157"/>
<dbReference type="FunFam" id="3.40.50.720:FF:000031">
    <property type="entry name" value="Glutamyl-tRNA reductase"/>
    <property type="match status" value="1"/>
</dbReference>
<feature type="binding site" evidence="8 10">
    <location>
        <position position="104"/>
    </location>
    <ligand>
        <name>substrate</name>
    </ligand>
</feature>
<evidence type="ECO:0000256" key="12">
    <source>
        <dbReference type="PIRSR" id="PIRSR000445-4"/>
    </source>
</evidence>
<comment type="function">
    <text evidence="8">Catalyzes the NADPH-dependent reduction of glutamyl-tRNA(Glu) to glutamate 1-semialdehyde (GSA).</text>
</comment>
<evidence type="ECO:0000313" key="17">
    <source>
        <dbReference type="EMBL" id="RSN73919.1"/>
    </source>
</evidence>
<evidence type="ECO:0000256" key="9">
    <source>
        <dbReference type="PIRSR" id="PIRSR000445-1"/>
    </source>
</evidence>
<comment type="caution">
    <text evidence="17">The sequence shown here is derived from an EMBL/GenBank/DDBJ whole genome shotgun (WGS) entry which is preliminary data.</text>
</comment>
<comment type="subunit">
    <text evidence="8">Homodimer.</text>
</comment>
<evidence type="ECO:0000256" key="8">
    <source>
        <dbReference type="HAMAP-Rule" id="MF_00087"/>
    </source>
</evidence>
<dbReference type="HAMAP" id="MF_00087">
    <property type="entry name" value="Glu_tRNA_reductase"/>
    <property type="match status" value="1"/>
</dbReference>
<evidence type="ECO:0000256" key="1">
    <source>
        <dbReference type="ARBA" id="ARBA00005059"/>
    </source>
</evidence>
<dbReference type="AlphaFoldDB" id="A0A3R9PE49"/>
<comment type="similarity">
    <text evidence="2 8 13">Belongs to the glutamyl-tRNA reductase family.</text>
</comment>
<feature type="active site" description="Nucleophile" evidence="8 9">
    <location>
        <position position="49"/>
    </location>
</feature>
<dbReference type="EC" id="1.2.1.70" evidence="3 8"/>
<dbReference type="Pfam" id="PF01488">
    <property type="entry name" value="Shikimate_DH"/>
    <property type="match status" value="1"/>
</dbReference>
<evidence type="ECO:0000259" key="14">
    <source>
        <dbReference type="Pfam" id="PF00745"/>
    </source>
</evidence>
<keyword evidence="6 8" id="KW-0627">Porphyrin biosynthesis</keyword>
<evidence type="ECO:0000256" key="7">
    <source>
        <dbReference type="ARBA" id="ARBA00047464"/>
    </source>
</evidence>
<feature type="site" description="Important for activity" evidence="8 12">
    <location>
        <position position="94"/>
    </location>
</feature>
<feature type="domain" description="Glutamyl-tRNA reductase N-terminal" evidence="16">
    <location>
        <begin position="9"/>
        <end position="151"/>
    </location>
</feature>
<gene>
    <name evidence="8 17" type="primary">hemA</name>
    <name evidence="17" type="ORF">D6D85_09185</name>
</gene>
<protein>
    <recommendedName>
        <fullName evidence="3 8">Glutamyl-tRNA reductase</fullName>
        <shortName evidence="8">GluTR</shortName>
        <ecNumber evidence="3 8">1.2.1.70</ecNumber>
    </recommendedName>
</protein>
<dbReference type="GO" id="GO:0019353">
    <property type="term" value="P:protoporphyrinogen IX biosynthetic process from glutamate"/>
    <property type="evidence" value="ECO:0007669"/>
    <property type="project" value="TreeGrafter"/>
</dbReference>
<dbReference type="Pfam" id="PF05201">
    <property type="entry name" value="GlutR_N"/>
    <property type="match status" value="1"/>
</dbReference>
<sequence length="418" mass="47727">MGYIAVAMMNYKMFPLYRIEKAFLKNKETALRRISSINGITGTVLIQTCNRVEIFLETEIRDLSDVIKAWEELSGDRKLSQDVEIAWEEEAIRHLFRLAAGLESMAIGENEILHQIKEAYILSSKLSLLSRDLRSIFDEALKVGKRVRSSTSLGKKRISIAEMAVEVAERILGGLQDRVIMVIGAGETGSAVIENINMRNKRNLRIMIANRTYDRAVQLANSFGGIALKLDDVDRFLPVVDVVFVTTSAPHYIITKERASKLEGRSTLIFDLSMPRNVDPEASRIKGIKVITIDDLREYLDEEASKKLEDIKRAEDFVEKSLENFLEKRRRSWAEEIISNFCRMVEEARKEELMEAIRILGCDEETAKVMDRMSKAMIKRIVGCLVDNLRRNLSSIDRATIELILSDYTKKEKSRRLG</sequence>
<feature type="domain" description="Quinate/shikimate 5-dehydrogenase/glutamyl-tRNA reductase" evidence="15">
    <location>
        <begin position="166"/>
        <end position="298"/>
    </location>
</feature>
<feature type="domain" description="Tetrapyrrole biosynthesis glutamyl-tRNA reductase dimerisation" evidence="14">
    <location>
        <begin position="313"/>
        <end position="392"/>
    </location>
</feature>
<comment type="pathway">
    <text evidence="1 8 13">Porphyrin-containing compound metabolism; protoporphyrin-IX biosynthesis; 5-aminolevulinate from L-glutamyl-tRNA(Glu): step 1/2.</text>
</comment>
<evidence type="ECO:0000256" key="3">
    <source>
        <dbReference type="ARBA" id="ARBA00012970"/>
    </source>
</evidence>
<comment type="domain">
    <text evidence="8">Possesses an unusual extended V-shaped dimeric structure with each monomer consisting of three distinct domains arranged along a curved 'spinal' alpha-helix. The N-terminal catalytic domain specifically recognizes the glutamate moiety of the substrate. The second domain is the NADPH-binding domain, and the third C-terminal domain is responsible for dimerization.</text>
</comment>
<evidence type="ECO:0000256" key="2">
    <source>
        <dbReference type="ARBA" id="ARBA00005916"/>
    </source>
</evidence>
<proteinExistence type="inferred from homology"/>
<dbReference type="InterPro" id="IPR006151">
    <property type="entry name" value="Shikm_DH/Glu-tRNA_Rdtase"/>
</dbReference>
<reference evidence="17 18" key="1">
    <citation type="submission" date="2018-10" db="EMBL/GenBank/DDBJ databases">
        <title>Co-occurring genomic capacity for anaerobic methane metabolism and dissimilatory sulfite reduction discovered in the Korarchaeota.</title>
        <authorList>
            <person name="Mckay L.J."/>
            <person name="Dlakic M."/>
            <person name="Fields M.W."/>
            <person name="Delmont T.O."/>
            <person name="Eren A.M."/>
            <person name="Jay Z.J."/>
            <person name="Klingelsmith K.B."/>
            <person name="Rusch D.B."/>
            <person name="Inskeep W.P."/>
        </authorList>
    </citation>
    <scope>NUCLEOTIDE SEQUENCE [LARGE SCALE GENOMIC DNA]</scope>
    <source>
        <strain evidence="17 18">MDKW</strain>
    </source>
</reference>
<dbReference type="NCBIfam" id="TIGR01035">
    <property type="entry name" value="hemA"/>
    <property type="match status" value="1"/>
</dbReference>
<evidence type="ECO:0000256" key="11">
    <source>
        <dbReference type="PIRSR" id="PIRSR000445-3"/>
    </source>
</evidence>
<feature type="binding site" evidence="8 10">
    <location>
        <begin position="48"/>
        <end position="51"/>
    </location>
    <ligand>
        <name>substrate</name>
    </ligand>
</feature>
<feature type="binding site" evidence="8 11">
    <location>
        <begin position="184"/>
        <end position="189"/>
    </location>
    <ligand>
        <name>NADP(+)</name>
        <dbReference type="ChEBI" id="CHEBI:58349"/>
    </ligand>
</feature>
<dbReference type="Gene3D" id="3.30.460.30">
    <property type="entry name" value="Glutamyl-tRNA reductase, N-terminal domain"/>
    <property type="match status" value="1"/>
</dbReference>
<name>A0A3R9PE49_9CREN</name>
<evidence type="ECO:0000256" key="13">
    <source>
        <dbReference type="RuleBase" id="RU000584"/>
    </source>
</evidence>